<gene>
    <name evidence="2" type="ORF">ILP92_02860</name>
</gene>
<dbReference type="Proteomes" id="UP000642488">
    <property type="component" value="Unassembled WGS sequence"/>
</dbReference>
<evidence type="ECO:0000259" key="1">
    <source>
        <dbReference type="Pfam" id="PF01636"/>
    </source>
</evidence>
<dbReference type="Pfam" id="PF01636">
    <property type="entry name" value="APH"/>
    <property type="match status" value="1"/>
</dbReference>
<dbReference type="AlphaFoldDB" id="A0A934IC12"/>
<dbReference type="RefSeq" id="WP_198914835.1">
    <property type="nucleotide sequence ID" value="NZ_JAEKPD010000001.1"/>
</dbReference>
<sequence>MNGGWLSDVLSAADSAPALERALSDALGAPVRLGDLIAVRRGAELFAANVQGQDAVVKRFLGPDGPATVTRAAREYDRLHPAMGQGPHRVVACLLSAPGQSCLILQHAPGRPVSSALEEAQSDQARAAVLDRCGRWLSAYVGPTRSTDRFGPGFWIDRTRKMQGASELTDEDLRLTGALLDAMATRAPDLRDAPVTRGAIHGDFKPSNLHLDADGAIWGFDIQATTRMPLARDVARFVSSWRRDPGIAVDPFPWPAVDALAREVLEPGEIASILRFFLAEQFAARLCAVTADGAESARLRAAVAAFLGAV</sequence>
<protein>
    <submittedName>
        <fullName evidence="2">Phosphotransferase</fullName>
    </submittedName>
</protein>
<proteinExistence type="predicted"/>
<evidence type="ECO:0000313" key="2">
    <source>
        <dbReference type="EMBL" id="MBJ3761692.1"/>
    </source>
</evidence>
<dbReference type="Gene3D" id="3.90.1200.10">
    <property type="match status" value="1"/>
</dbReference>
<dbReference type="EMBL" id="JAEKPD010000001">
    <property type="protein sequence ID" value="MBJ3761692.1"/>
    <property type="molecule type" value="Genomic_DNA"/>
</dbReference>
<accession>A0A934IC12</accession>
<reference evidence="2" key="1">
    <citation type="submission" date="2020-12" db="EMBL/GenBank/DDBJ databases">
        <title>Bacterial taxonomy.</title>
        <authorList>
            <person name="Pan X."/>
        </authorList>
    </citation>
    <scope>NUCLEOTIDE SEQUENCE</scope>
    <source>
        <strain evidence="2">KCTC 52957</strain>
    </source>
</reference>
<keyword evidence="3" id="KW-1185">Reference proteome</keyword>
<comment type="caution">
    <text evidence="2">The sequence shown here is derived from an EMBL/GenBank/DDBJ whole genome shotgun (WGS) entry which is preliminary data.</text>
</comment>
<dbReference type="InterPro" id="IPR011009">
    <property type="entry name" value="Kinase-like_dom_sf"/>
</dbReference>
<organism evidence="2 3">
    <name type="scientific">Palleronia pontilimi</name>
    <dbReference type="NCBI Taxonomy" id="1964209"/>
    <lineage>
        <taxon>Bacteria</taxon>
        <taxon>Pseudomonadati</taxon>
        <taxon>Pseudomonadota</taxon>
        <taxon>Alphaproteobacteria</taxon>
        <taxon>Rhodobacterales</taxon>
        <taxon>Roseobacteraceae</taxon>
        <taxon>Palleronia</taxon>
    </lineage>
</organism>
<evidence type="ECO:0000313" key="3">
    <source>
        <dbReference type="Proteomes" id="UP000642488"/>
    </source>
</evidence>
<name>A0A934IC12_9RHOB</name>
<dbReference type="InterPro" id="IPR002575">
    <property type="entry name" value="Aminoglycoside_PTrfase"/>
</dbReference>
<dbReference type="SUPFAM" id="SSF56112">
    <property type="entry name" value="Protein kinase-like (PK-like)"/>
    <property type="match status" value="1"/>
</dbReference>
<feature type="domain" description="Aminoglycoside phosphotransferase" evidence="1">
    <location>
        <begin position="50"/>
        <end position="249"/>
    </location>
</feature>